<gene>
    <name evidence="1" type="ORF">FB391_2918</name>
</gene>
<accession>A0A543ES44</accession>
<name>A0A543ES44_9MICO</name>
<protein>
    <recommendedName>
        <fullName evidence="3">Zinc-binding alcohol dehydrogenase</fullName>
    </recommendedName>
</protein>
<sequence length="206" mass="22219">MNGMGGAGAPEWLIREDAGQPVLLALYLRQVLGIRSPEELPHLRGIPARANDRSAAAQDALEEQWRAYWAMTVEPQAHPSAVPLELVDEFGTALALPTEGADVLRGAVVPHAAEALAFAQSAHERYRREASHSTGTTYRAYAGAIAEHERQVGRRAHAFELNVQVLPLTQRGVWWIGALTVAVTDGLRGDVAAFDAAIHPIIAELA</sequence>
<dbReference type="Proteomes" id="UP000320235">
    <property type="component" value="Unassembled WGS sequence"/>
</dbReference>
<keyword evidence="2" id="KW-1185">Reference proteome</keyword>
<organism evidence="1 2">
    <name type="scientific">Microbacterium kyungheense</name>
    <dbReference type="NCBI Taxonomy" id="1263636"/>
    <lineage>
        <taxon>Bacteria</taxon>
        <taxon>Bacillati</taxon>
        <taxon>Actinomycetota</taxon>
        <taxon>Actinomycetes</taxon>
        <taxon>Micrococcales</taxon>
        <taxon>Microbacteriaceae</taxon>
        <taxon>Microbacterium</taxon>
    </lineage>
</organism>
<dbReference type="AlphaFoldDB" id="A0A543ES44"/>
<proteinExistence type="predicted"/>
<dbReference type="EMBL" id="VFPE01000004">
    <property type="protein sequence ID" value="TQM24404.1"/>
    <property type="molecule type" value="Genomic_DNA"/>
</dbReference>
<evidence type="ECO:0008006" key="3">
    <source>
        <dbReference type="Google" id="ProtNLM"/>
    </source>
</evidence>
<comment type="caution">
    <text evidence="1">The sequence shown here is derived from an EMBL/GenBank/DDBJ whole genome shotgun (WGS) entry which is preliminary data.</text>
</comment>
<evidence type="ECO:0000313" key="1">
    <source>
        <dbReference type="EMBL" id="TQM24404.1"/>
    </source>
</evidence>
<reference evidence="1 2" key="1">
    <citation type="submission" date="2019-06" db="EMBL/GenBank/DDBJ databases">
        <title>Sequencing the genomes of 1000 actinobacteria strains.</title>
        <authorList>
            <person name="Klenk H.-P."/>
        </authorList>
    </citation>
    <scope>NUCLEOTIDE SEQUENCE [LARGE SCALE GENOMIC DNA]</scope>
    <source>
        <strain evidence="1 2">DSM 105492</strain>
    </source>
</reference>
<evidence type="ECO:0000313" key="2">
    <source>
        <dbReference type="Proteomes" id="UP000320235"/>
    </source>
</evidence>